<evidence type="ECO:0000313" key="3">
    <source>
        <dbReference type="Proteomes" id="UP000041770"/>
    </source>
</evidence>
<dbReference type="EMBL" id="CWQJ01000030">
    <property type="protein sequence ID" value="CSC73654.1"/>
    <property type="molecule type" value="Genomic_DNA"/>
</dbReference>
<dbReference type="AlphaFoldDB" id="A0A656A3I0"/>
<name>A0A656A3I0_VIBCL</name>
<protein>
    <submittedName>
        <fullName evidence="1">Uncharacterized protein</fullName>
    </submittedName>
</protein>
<gene>
    <name evidence="1" type="ORF">ERS013200_00517</name>
    <name evidence="2" type="ORF">ERS013201_03412</name>
</gene>
<organism evidence="1 3">
    <name type="scientific">Vibrio cholerae</name>
    <dbReference type="NCBI Taxonomy" id="666"/>
    <lineage>
        <taxon>Bacteria</taxon>
        <taxon>Pseudomonadati</taxon>
        <taxon>Pseudomonadota</taxon>
        <taxon>Gammaproteobacteria</taxon>
        <taxon>Vibrionales</taxon>
        <taxon>Vibrionaceae</taxon>
        <taxon>Vibrio</taxon>
    </lineage>
</organism>
<evidence type="ECO:0000313" key="4">
    <source>
        <dbReference type="Proteomes" id="UP000046067"/>
    </source>
</evidence>
<dbReference type="Proteomes" id="UP000046067">
    <property type="component" value="Unassembled WGS sequence"/>
</dbReference>
<reference evidence="3 4" key="1">
    <citation type="submission" date="2015-07" db="EMBL/GenBank/DDBJ databases">
        <authorList>
            <consortium name="Pathogen Informatics"/>
        </authorList>
    </citation>
    <scope>NUCLEOTIDE SEQUENCE [LARGE SCALE GENOMIC DNA]</scope>
    <source>
        <strain evidence="1 3">A316</strain>
        <strain evidence="2 4">A325</strain>
    </source>
</reference>
<accession>A0A656A3I0</accession>
<dbReference type="Proteomes" id="UP000041770">
    <property type="component" value="Unassembled WGS sequence"/>
</dbReference>
<proteinExistence type="predicted"/>
<evidence type="ECO:0000313" key="2">
    <source>
        <dbReference type="EMBL" id="CSC73654.1"/>
    </source>
</evidence>
<dbReference type="EMBL" id="CWQY01000002">
    <property type="protein sequence ID" value="CSC08128.1"/>
    <property type="molecule type" value="Genomic_DNA"/>
</dbReference>
<sequence>MLLLFVSENIEVILLTLFFARIPALICKRFTALVAPSSASCSCSVKPSLNRPSALVWLSVLT</sequence>
<evidence type="ECO:0000313" key="1">
    <source>
        <dbReference type="EMBL" id="CSC08128.1"/>
    </source>
</evidence>